<accession>A0A4P8XIT3</accession>
<feature type="transmembrane region" description="Helical" evidence="1">
    <location>
        <begin position="48"/>
        <end position="69"/>
    </location>
</feature>
<protein>
    <submittedName>
        <fullName evidence="2">Uncharacterized protein</fullName>
    </submittedName>
</protein>
<feature type="transmembrane region" description="Helical" evidence="1">
    <location>
        <begin position="76"/>
        <end position="95"/>
    </location>
</feature>
<evidence type="ECO:0000256" key="1">
    <source>
        <dbReference type="SAM" id="Phobius"/>
    </source>
</evidence>
<dbReference type="RefSeq" id="WP_138225326.1">
    <property type="nucleotide sequence ID" value="NZ_CP040396.1"/>
</dbReference>
<sequence length="144" mass="16364">MFSMVLGLTLLYVGIQIFRHPDADLLRWFSQIPEEVVRSKEELLKERIGALLTIFLGIVMSLSGALSFFDSSSLGLFIFSFILGLITVIFGIYAVRNPEWGWLQMLGLDTENDDLHRWFIRIIAKGVVIFGLLCMLLSAQFLFA</sequence>
<keyword evidence="1" id="KW-0812">Transmembrane</keyword>
<proteinExistence type="predicted"/>
<dbReference type="Proteomes" id="UP000300879">
    <property type="component" value="Chromosome"/>
</dbReference>
<name>A0A4P8XIT3_9BACL</name>
<evidence type="ECO:0000313" key="2">
    <source>
        <dbReference type="EMBL" id="QCT02275.1"/>
    </source>
</evidence>
<dbReference type="KEGG" id="palo:E6C60_1559"/>
<reference evidence="2 3" key="1">
    <citation type="submission" date="2019-05" db="EMBL/GenBank/DDBJ databases">
        <authorList>
            <person name="Chen C."/>
        </authorList>
    </citation>
    <scope>NUCLEOTIDE SEQUENCE [LARGE SCALE GENOMIC DNA]</scope>
    <source>
        <strain evidence="2 3">HB172198</strain>
    </source>
</reference>
<keyword evidence="3" id="KW-1185">Reference proteome</keyword>
<dbReference type="OrthoDB" id="2653284at2"/>
<keyword evidence="1" id="KW-0472">Membrane</keyword>
<organism evidence="2 3">
    <name type="scientific">Paenibacillus algicola</name>
    <dbReference type="NCBI Taxonomy" id="2565926"/>
    <lineage>
        <taxon>Bacteria</taxon>
        <taxon>Bacillati</taxon>
        <taxon>Bacillota</taxon>
        <taxon>Bacilli</taxon>
        <taxon>Bacillales</taxon>
        <taxon>Paenibacillaceae</taxon>
        <taxon>Paenibacillus</taxon>
    </lineage>
</organism>
<dbReference type="EMBL" id="CP040396">
    <property type="protein sequence ID" value="QCT02275.1"/>
    <property type="molecule type" value="Genomic_DNA"/>
</dbReference>
<dbReference type="AlphaFoldDB" id="A0A4P8XIT3"/>
<keyword evidence="1" id="KW-1133">Transmembrane helix</keyword>
<gene>
    <name evidence="2" type="ORF">E6C60_1559</name>
</gene>
<feature type="transmembrane region" description="Helical" evidence="1">
    <location>
        <begin position="118"/>
        <end position="143"/>
    </location>
</feature>
<evidence type="ECO:0000313" key="3">
    <source>
        <dbReference type="Proteomes" id="UP000300879"/>
    </source>
</evidence>